<organism evidence="2 3">
    <name type="scientific">Stephanodiscus triporus</name>
    <dbReference type="NCBI Taxonomy" id="2934178"/>
    <lineage>
        <taxon>Eukaryota</taxon>
        <taxon>Sar</taxon>
        <taxon>Stramenopiles</taxon>
        <taxon>Ochrophyta</taxon>
        <taxon>Bacillariophyta</taxon>
        <taxon>Coscinodiscophyceae</taxon>
        <taxon>Thalassiosirophycidae</taxon>
        <taxon>Stephanodiscales</taxon>
        <taxon>Stephanodiscaceae</taxon>
        <taxon>Stephanodiscus</taxon>
    </lineage>
</organism>
<comment type="caution">
    <text evidence="2">The sequence shown here is derived from an EMBL/GenBank/DDBJ whole genome shotgun (WGS) entry which is preliminary data.</text>
</comment>
<evidence type="ECO:0000256" key="1">
    <source>
        <dbReference type="SAM" id="MobiDB-lite"/>
    </source>
</evidence>
<feature type="region of interest" description="Disordered" evidence="1">
    <location>
        <begin position="606"/>
        <end position="625"/>
    </location>
</feature>
<dbReference type="EMBL" id="JALLAZ020001564">
    <property type="protein sequence ID" value="KAL3772901.1"/>
    <property type="molecule type" value="Genomic_DNA"/>
</dbReference>
<reference evidence="2 3" key="1">
    <citation type="submission" date="2024-10" db="EMBL/GenBank/DDBJ databases">
        <title>Updated reference genomes for cyclostephanoid diatoms.</title>
        <authorList>
            <person name="Roberts W.R."/>
            <person name="Alverson A.J."/>
        </authorList>
    </citation>
    <scope>NUCLEOTIDE SEQUENCE [LARGE SCALE GENOMIC DNA]</scope>
    <source>
        <strain evidence="2 3">AJA276-08</strain>
    </source>
</reference>
<proteinExistence type="predicted"/>
<dbReference type="InterPro" id="IPR016193">
    <property type="entry name" value="Cytidine_deaminase-like"/>
</dbReference>
<gene>
    <name evidence="2" type="ORF">ACHAW5_007127</name>
</gene>
<evidence type="ECO:0000313" key="3">
    <source>
        <dbReference type="Proteomes" id="UP001530315"/>
    </source>
</evidence>
<feature type="compositionally biased region" description="Basic and acidic residues" evidence="1">
    <location>
        <begin position="606"/>
        <end position="615"/>
    </location>
</feature>
<dbReference type="AlphaFoldDB" id="A0ABD3ND05"/>
<sequence length="665" mass="73635">MLRDMPDEDDITLAKRKAVRSVMQDRTLSALERNEKIQEIMSGKVTIPVTAPSEDKRDPTGGEAMLRDMPDEDDITLAKRKAVRSVMQDRTLSALERNEKIQEIMSGKVTIPNVAFVKRGDSSSARERTNAMQGIVAGETRPLPPPTPPDIFKSSSKNEDQRPIDTTTSTNKSFARQQSNDGGMRIAIADQWKQRMIVVHPRSHDDQLDILLAHQYRLSLKTAPRQSFFRVVALVFFSRVVDGIIQSERYHVVGTNDEPHSIGGSICAERAALMQLRFIPDLKEITKVVIVTDEVDAISPGVLCREYMASQNCIPWDVPIVLGRSVCSKCGLTVSGRACSDVNGCFDTTKNIALRDVNAQLFATCSRGHAESKHKDYSTPHDFLGVRVTLRDLFPYPSVYARMTANEALKFGEDFIKKKAVSNPLPKNDAKMGIRAHSASVQSDDGETVGTDRHIVDTDSRSALHHLTARSIRIPEHLKPSQRRDKLMRLATEVTALESHMKHVHPIRYGAAVLFSDGTVAIASQKVALEFGCTLDAVGQLASVIDRKAIRIGDDSEPCCPIVLVQCDQFGIAHAPFAQGRAFLTERGYGDCKILLHQLKKRKNGRGGEVDERAVENSNNENGGDFENDLRLLEVDASDLAPSPPDMFGRLITKNHLQGGLKIQF</sequence>
<name>A0ABD3ND05_9STRA</name>
<accession>A0ABD3ND05</accession>
<keyword evidence="3" id="KW-1185">Reference proteome</keyword>
<feature type="region of interest" description="Disordered" evidence="1">
    <location>
        <begin position="49"/>
        <end position="71"/>
    </location>
</feature>
<evidence type="ECO:0000313" key="2">
    <source>
        <dbReference type="EMBL" id="KAL3772901.1"/>
    </source>
</evidence>
<dbReference type="Gene3D" id="3.40.140.10">
    <property type="entry name" value="Cytidine Deaminase, domain 2"/>
    <property type="match status" value="1"/>
</dbReference>
<feature type="compositionally biased region" description="Basic and acidic residues" evidence="1">
    <location>
        <begin position="53"/>
        <end position="69"/>
    </location>
</feature>
<dbReference type="SUPFAM" id="SSF53927">
    <property type="entry name" value="Cytidine deaminase-like"/>
    <property type="match status" value="1"/>
</dbReference>
<protein>
    <submittedName>
        <fullName evidence="2">Uncharacterized protein</fullName>
    </submittedName>
</protein>
<feature type="region of interest" description="Disordered" evidence="1">
    <location>
        <begin position="137"/>
        <end position="178"/>
    </location>
</feature>
<feature type="compositionally biased region" description="Polar residues" evidence="1">
    <location>
        <begin position="164"/>
        <end position="178"/>
    </location>
</feature>
<dbReference type="Proteomes" id="UP001530315">
    <property type="component" value="Unassembled WGS sequence"/>
</dbReference>